<evidence type="ECO:0000256" key="5">
    <source>
        <dbReference type="ARBA" id="ARBA00023002"/>
    </source>
</evidence>
<keyword evidence="4" id="KW-0274">FAD</keyword>
<keyword evidence="8" id="KW-1185">Reference proteome</keyword>
<dbReference type="PANTHER" id="PTHR42973:SF39">
    <property type="entry name" value="FAD-BINDING PCMH-TYPE DOMAIN-CONTAINING PROTEIN"/>
    <property type="match status" value="1"/>
</dbReference>
<name>A0A7D8YQE9_9HELO</name>
<evidence type="ECO:0000256" key="1">
    <source>
        <dbReference type="ARBA" id="ARBA00001974"/>
    </source>
</evidence>
<evidence type="ECO:0000256" key="2">
    <source>
        <dbReference type="ARBA" id="ARBA00005466"/>
    </source>
</evidence>
<evidence type="ECO:0000256" key="3">
    <source>
        <dbReference type="ARBA" id="ARBA00022630"/>
    </source>
</evidence>
<evidence type="ECO:0000256" key="4">
    <source>
        <dbReference type="ARBA" id="ARBA00022827"/>
    </source>
</evidence>
<dbReference type="AlphaFoldDB" id="A0A7D8YQE9"/>
<comment type="cofactor">
    <cofactor evidence="1">
        <name>FAD</name>
        <dbReference type="ChEBI" id="CHEBI:57692"/>
    </cofactor>
</comment>
<dbReference type="EMBL" id="QGMG01000377">
    <property type="protein sequence ID" value="TVY54092.1"/>
    <property type="molecule type" value="Genomic_DNA"/>
</dbReference>
<dbReference type="GO" id="GO:0050660">
    <property type="term" value="F:flavin adenine dinucleotide binding"/>
    <property type="evidence" value="ECO:0007669"/>
    <property type="project" value="InterPro"/>
</dbReference>
<sequence length="267" mass="29332">MFLHASVSENSDLFGALSGGGGGTFGVVTAVMSKVHPNIPVSGANLTFSNMGLSQDQFYYAISIFHKSLPPFVDAGATALWFFNRLNVTYGEHISVSDNSRASRVSTMLCNQKSLWGYIGQYGGRFILRSTVQDQNDNFTDAFRYINDNGGQIAILGLSVSKAVAGDVYNSVYPSWRDTLMDVTVSTSWNNTAPFADMIADQTKMTTQFIPRLAALTLGGVFYGANYERLLLVKNKYDPHHRFFAITAVGSEFWTSDSKGRLCKTRS</sequence>
<comment type="similarity">
    <text evidence="2">Belongs to the oxygen-dependent FAD-linked oxidoreductase family.</text>
</comment>
<organism evidence="7 8">
    <name type="scientific">Lachnellula cervina</name>
    <dbReference type="NCBI Taxonomy" id="1316786"/>
    <lineage>
        <taxon>Eukaryota</taxon>
        <taxon>Fungi</taxon>
        <taxon>Dikarya</taxon>
        <taxon>Ascomycota</taxon>
        <taxon>Pezizomycotina</taxon>
        <taxon>Leotiomycetes</taxon>
        <taxon>Helotiales</taxon>
        <taxon>Lachnaceae</taxon>
        <taxon>Lachnellula</taxon>
    </lineage>
</organism>
<gene>
    <name evidence="7" type="primary">patO</name>
    <name evidence="7" type="ORF">LCER1_G005381</name>
</gene>
<accession>A0A7D8YQE9</accession>
<feature type="domain" description="Berberine/berberine-like" evidence="6">
    <location>
        <begin position="222"/>
        <end position="243"/>
    </location>
</feature>
<keyword evidence="5" id="KW-0560">Oxidoreductase</keyword>
<comment type="caution">
    <text evidence="7">The sequence shown here is derived from an EMBL/GenBank/DDBJ whole genome shotgun (WGS) entry which is preliminary data.</text>
</comment>
<proteinExistence type="inferred from homology"/>
<evidence type="ECO:0000313" key="7">
    <source>
        <dbReference type="EMBL" id="TVY54092.1"/>
    </source>
</evidence>
<dbReference type="SUPFAM" id="SSF56176">
    <property type="entry name" value="FAD-binding/transporter-associated domain-like"/>
    <property type="match status" value="1"/>
</dbReference>
<dbReference type="OrthoDB" id="9983560at2759"/>
<dbReference type="PANTHER" id="PTHR42973">
    <property type="entry name" value="BINDING OXIDOREDUCTASE, PUTATIVE (AFU_ORTHOLOGUE AFUA_1G17690)-RELATED"/>
    <property type="match status" value="1"/>
</dbReference>
<reference evidence="7 8" key="1">
    <citation type="submission" date="2018-05" db="EMBL/GenBank/DDBJ databases">
        <title>Whole genome sequencing for identification of molecular markers to develop diagnostic detection tools for the regulated plant pathogen Lachnellula willkommii.</title>
        <authorList>
            <person name="Giroux E."/>
            <person name="Bilodeau G."/>
        </authorList>
    </citation>
    <scope>NUCLEOTIDE SEQUENCE [LARGE SCALE GENOMIC DNA]</scope>
    <source>
        <strain evidence="7 8">CBS 625.97</strain>
    </source>
</reference>
<keyword evidence="3" id="KW-0285">Flavoprotein</keyword>
<protein>
    <submittedName>
        <fullName evidence="7">FAD-linked oxidoreductase patO</fullName>
    </submittedName>
</protein>
<dbReference type="GO" id="GO:0016491">
    <property type="term" value="F:oxidoreductase activity"/>
    <property type="evidence" value="ECO:0007669"/>
    <property type="project" value="UniProtKB-KW"/>
</dbReference>
<evidence type="ECO:0000313" key="8">
    <source>
        <dbReference type="Proteomes" id="UP000481288"/>
    </source>
</evidence>
<dbReference type="InterPro" id="IPR012951">
    <property type="entry name" value="BBE"/>
</dbReference>
<evidence type="ECO:0000259" key="6">
    <source>
        <dbReference type="Pfam" id="PF08031"/>
    </source>
</evidence>
<dbReference type="InterPro" id="IPR050416">
    <property type="entry name" value="FAD-linked_Oxidoreductase"/>
</dbReference>
<dbReference type="Proteomes" id="UP000481288">
    <property type="component" value="Unassembled WGS sequence"/>
</dbReference>
<dbReference type="Pfam" id="PF08031">
    <property type="entry name" value="BBE"/>
    <property type="match status" value="1"/>
</dbReference>
<dbReference type="Gene3D" id="3.30.465.10">
    <property type="match status" value="1"/>
</dbReference>
<dbReference type="InterPro" id="IPR036318">
    <property type="entry name" value="FAD-bd_PCMH-like_sf"/>
</dbReference>
<dbReference type="InterPro" id="IPR016169">
    <property type="entry name" value="FAD-bd_PCMH_sub2"/>
</dbReference>